<name>A0ABW2BJE8_9HYPH</name>
<accession>A0ABW2BJE8</accession>
<dbReference type="EMBL" id="JBHSWN010000001">
    <property type="protein sequence ID" value="MFC6790553.1"/>
    <property type="molecule type" value="Genomic_DNA"/>
</dbReference>
<sequence length="58" mass="6713">MRPKLDKDSTTERVQLIAPRSWLDLVEEWRASQRPVPNMSAAIRRLVELGLAAEAKRR</sequence>
<reference evidence="2" key="1">
    <citation type="journal article" date="2019" name="Int. J. Syst. Evol. Microbiol.">
        <title>The Global Catalogue of Microorganisms (GCM) 10K type strain sequencing project: providing services to taxonomists for standard genome sequencing and annotation.</title>
        <authorList>
            <consortium name="The Broad Institute Genomics Platform"/>
            <consortium name="The Broad Institute Genome Sequencing Center for Infectious Disease"/>
            <person name="Wu L."/>
            <person name="Ma J."/>
        </authorList>
    </citation>
    <scope>NUCLEOTIDE SEQUENCE [LARGE SCALE GENOMIC DNA]</scope>
    <source>
        <strain evidence="2">CCUG 48316</strain>
    </source>
</reference>
<proteinExistence type="predicted"/>
<organism evidence="1 2">
    <name type="scientific">Methylobacterium komagatae</name>
    <dbReference type="NCBI Taxonomy" id="374425"/>
    <lineage>
        <taxon>Bacteria</taxon>
        <taxon>Pseudomonadati</taxon>
        <taxon>Pseudomonadota</taxon>
        <taxon>Alphaproteobacteria</taxon>
        <taxon>Hyphomicrobiales</taxon>
        <taxon>Methylobacteriaceae</taxon>
        <taxon>Methylobacterium</taxon>
    </lineage>
</organism>
<protein>
    <recommendedName>
        <fullName evidence="3">CopG family transcriptional regulator</fullName>
    </recommendedName>
</protein>
<comment type="caution">
    <text evidence="1">The sequence shown here is derived from an EMBL/GenBank/DDBJ whole genome shotgun (WGS) entry which is preliminary data.</text>
</comment>
<keyword evidence="2" id="KW-1185">Reference proteome</keyword>
<dbReference type="RefSeq" id="WP_378970456.1">
    <property type="nucleotide sequence ID" value="NZ_JBHSWN010000001.1"/>
</dbReference>
<evidence type="ECO:0008006" key="3">
    <source>
        <dbReference type="Google" id="ProtNLM"/>
    </source>
</evidence>
<gene>
    <name evidence="1" type="ORF">ACFQE0_13650</name>
</gene>
<evidence type="ECO:0000313" key="2">
    <source>
        <dbReference type="Proteomes" id="UP001596292"/>
    </source>
</evidence>
<dbReference type="Proteomes" id="UP001596292">
    <property type="component" value="Unassembled WGS sequence"/>
</dbReference>
<evidence type="ECO:0000313" key="1">
    <source>
        <dbReference type="EMBL" id="MFC6790553.1"/>
    </source>
</evidence>